<keyword evidence="6" id="KW-0547">Nucleotide-binding</keyword>
<protein>
    <recommendedName>
        <fullName evidence="2">ATP citrate synthase</fullName>
        <ecNumber evidence="2">2.3.3.8</ecNumber>
    </recommendedName>
</protein>
<evidence type="ECO:0000259" key="9">
    <source>
        <dbReference type="Pfam" id="PF00549"/>
    </source>
</evidence>
<keyword evidence="4" id="KW-0444">Lipid biosynthesis</keyword>
<evidence type="ECO:0000256" key="5">
    <source>
        <dbReference type="ARBA" id="ARBA00022679"/>
    </source>
</evidence>
<keyword evidence="5" id="KW-0808">Transferase</keyword>
<dbReference type="Gene3D" id="3.30.470.110">
    <property type="match status" value="1"/>
</dbReference>
<dbReference type="Pfam" id="PF00549">
    <property type="entry name" value="Ligase_CoA"/>
    <property type="match status" value="1"/>
</dbReference>
<dbReference type="EC" id="2.3.3.8" evidence="2"/>
<dbReference type="GO" id="GO:0005524">
    <property type="term" value="F:ATP binding"/>
    <property type="evidence" value="ECO:0007669"/>
    <property type="project" value="UniProtKB-KW"/>
</dbReference>
<feature type="domain" description="ATP-citrate synthase/succinyl-CoA ligase C-terminal" evidence="9">
    <location>
        <begin position="1081"/>
        <end position="1189"/>
    </location>
</feature>
<dbReference type="PANTHER" id="PTHR23118:SF42">
    <property type="entry name" value="ATP-CITRATE SYNTHASE"/>
    <property type="match status" value="1"/>
</dbReference>
<dbReference type="Gene3D" id="1.10.230.10">
    <property type="entry name" value="Cytochrome P450-Terp, domain 2"/>
    <property type="match status" value="1"/>
</dbReference>
<reference evidence="12" key="1">
    <citation type="submission" date="2022-11" db="EMBL/GenBank/DDBJ databases">
        <authorList>
            <person name="Kikuchi T."/>
        </authorList>
    </citation>
    <scope>NUCLEOTIDE SEQUENCE</scope>
    <source>
        <strain evidence="12">PS1010</strain>
    </source>
</reference>
<evidence type="ECO:0000256" key="1">
    <source>
        <dbReference type="ARBA" id="ARBA00004496"/>
    </source>
</evidence>
<organism evidence="12 13">
    <name type="scientific">Caenorhabditis angaria</name>
    <dbReference type="NCBI Taxonomy" id="860376"/>
    <lineage>
        <taxon>Eukaryota</taxon>
        <taxon>Metazoa</taxon>
        <taxon>Ecdysozoa</taxon>
        <taxon>Nematoda</taxon>
        <taxon>Chromadorea</taxon>
        <taxon>Rhabditida</taxon>
        <taxon>Rhabditina</taxon>
        <taxon>Rhabditomorpha</taxon>
        <taxon>Rhabditoidea</taxon>
        <taxon>Rhabditidae</taxon>
        <taxon>Peloderinae</taxon>
        <taxon>Caenorhabditis</taxon>
    </lineage>
</organism>
<evidence type="ECO:0000256" key="3">
    <source>
        <dbReference type="ARBA" id="ARBA00022490"/>
    </source>
</evidence>
<keyword evidence="8" id="KW-0443">Lipid metabolism</keyword>
<dbReference type="GO" id="GO:0006633">
    <property type="term" value="P:fatty acid biosynthetic process"/>
    <property type="evidence" value="ECO:0007669"/>
    <property type="project" value="TreeGrafter"/>
</dbReference>
<evidence type="ECO:0000256" key="2">
    <source>
        <dbReference type="ARBA" id="ARBA00012639"/>
    </source>
</evidence>
<dbReference type="Gene3D" id="3.40.50.261">
    <property type="entry name" value="Succinyl-CoA synthetase domains"/>
    <property type="match status" value="2"/>
</dbReference>
<dbReference type="PANTHER" id="PTHR23118">
    <property type="entry name" value="ATP-CITRATE SYNTHASE"/>
    <property type="match status" value="1"/>
</dbReference>
<keyword evidence="7" id="KW-0067">ATP-binding</keyword>
<evidence type="ECO:0000256" key="6">
    <source>
        <dbReference type="ARBA" id="ARBA00022741"/>
    </source>
</evidence>
<evidence type="ECO:0000256" key="8">
    <source>
        <dbReference type="ARBA" id="ARBA00023098"/>
    </source>
</evidence>
<dbReference type="GO" id="GO:0005829">
    <property type="term" value="C:cytosol"/>
    <property type="evidence" value="ECO:0007669"/>
    <property type="project" value="TreeGrafter"/>
</dbReference>
<dbReference type="InterPro" id="IPR005811">
    <property type="entry name" value="SUCC_ACL_C"/>
</dbReference>
<dbReference type="InterPro" id="IPR016102">
    <property type="entry name" value="Succinyl-CoA_synth-like"/>
</dbReference>
<accession>A0A9P1J1A6</accession>
<evidence type="ECO:0000259" key="10">
    <source>
        <dbReference type="Pfam" id="PF16114"/>
    </source>
</evidence>
<dbReference type="Pfam" id="PF24948">
    <property type="entry name" value="Citrate_synth_N"/>
    <property type="match status" value="1"/>
</dbReference>
<proteinExistence type="predicted"/>
<keyword evidence="3" id="KW-0963">Cytoplasm</keyword>
<evidence type="ECO:0000313" key="12">
    <source>
        <dbReference type="EMBL" id="CAI5456321.1"/>
    </source>
</evidence>
<dbReference type="InterPro" id="IPR036291">
    <property type="entry name" value="NAD(P)-bd_dom_sf"/>
</dbReference>
<comment type="subcellular location">
    <subcellularLocation>
        <location evidence="1">Cytoplasm</location>
    </subcellularLocation>
</comment>
<evidence type="ECO:0000256" key="4">
    <source>
        <dbReference type="ARBA" id="ARBA00022516"/>
    </source>
</evidence>
<dbReference type="Proteomes" id="UP001152747">
    <property type="component" value="Unassembled WGS sequence"/>
</dbReference>
<evidence type="ECO:0000313" key="13">
    <source>
        <dbReference type="Proteomes" id="UP001152747"/>
    </source>
</evidence>
<dbReference type="Pfam" id="PF16114">
    <property type="entry name" value="Citrate_bind"/>
    <property type="match status" value="1"/>
</dbReference>
<dbReference type="SUPFAM" id="SSF48256">
    <property type="entry name" value="Citrate synthase"/>
    <property type="match status" value="1"/>
</dbReference>
<dbReference type="SUPFAM" id="SSF56059">
    <property type="entry name" value="Glutathione synthetase ATP-binding domain-like"/>
    <property type="match status" value="1"/>
</dbReference>
<keyword evidence="13" id="KW-1185">Reference proteome</keyword>
<dbReference type="InterPro" id="IPR036969">
    <property type="entry name" value="Citrate_synthase_sf"/>
</dbReference>
<dbReference type="GO" id="GO:0006085">
    <property type="term" value="P:acetyl-CoA biosynthetic process"/>
    <property type="evidence" value="ECO:0007669"/>
    <property type="project" value="TreeGrafter"/>
</dbReference>
<dbReference type="Gene3D" id="3.40.50.720">
    <property type="entry name" value="NAD(P)-binding Rossmann-like Domain"/>
    <property type="match status" value="1"/>
</dbReference>
<dbReference type="OrthoDB" id="3261737at2759"/>
<dbReference type="SUPFAM" id="SSF51735">
    <property type="entry name" value="NAD(P)-binding Rossmann-fold domains"/>
    <property type="match status" value="1"/>
</dbReference>
<feature type="domain" description="ATP-citrate synthase citrate-binding" evidence="10">
    <location>
        <begin position="708"/>
        <end position="879"/>
    </location>
</feature>
<dbReference type="InterPro" id="IPR002020">
    <property type="entry name" value="Citrate_synthase"/>
</dbReference>
<evidence type="ECO:0000256" key="7">
    <source>
        <dbReference type="ARBA" id="ARBA00022840"/>
    </source>
</evidence>
<feature type="domain" description="ATP-citrate synthase ATP-grasp" evidence="11">
    <location>
        <begin position="454"/>
        <end position="687"/>
    </location>
</feature>
<sequence length="1464" mass="166267">MTLNFELGDSELENWKNEIFMADSSDEIIQLWRDAEKLGIPIAVRNNMFLQTVFFNFCTSDCDHMIDFLIIEYEKNGSRDTLFSEFSSYISEILFNENSKKIINEYKDQIWSSKYYNEIKNSFSNRLSENRIDVWCTSLILFEDLILENVQIINTIMSQIKILNPLPGCIEYILLYLAENEKHIFESDESIVVVEIYLMSKYKNIKRKMLNRKNPEKYSARKFFQKSKVLLRTCFPTASFKDLCGVGDVARIFLDKWILSFANLSMLGLLNRRFKWRCKNESNLVKPSNSSFIDGKEALKFIPFINNEFWIVQNGTKRTLLTKYFTTVLEMIYCLFSKMRFNGNNILRLFGKHEFLQYYAIALVHLNKTKDFNKLYDYCEKHHQNRGWFLIIKTCALVMAKNSRDSGKTQQIGSEIQKMLRYDNKDICKHLQKRPRFHNDRLFINLVNNTVIMSSKAISELSGKEILYKYFEGTGLVNSPYAFHVKAGDDFNQVAGSYEWLTKAEKGIIKLDQLIKRCKGWGLSKIGSPEELCNWFERNVNRHLQMSNSIGFLHTFIVEPFCEHQEFDKMYIAITSNKEEDTLMFFKRSGSDIGNVESKARFLKIAVEVDNNAMSPTDEQLDTLVGVELPNFEVVKKFVDVLYRAYKELHFTYLEINPFVYVNNQIHILDLAAKLDETANFICSDKWRSRHTPMSAPIPLRFPAPFGRVLTEEERLVADFDDSTGTPLTILNRNSYVHTLCNKDVEVIAFKDAFYAMGRECLLASSGEYSDDSSVLQVYNLANKILSIMTAGKPKRDGKVFVVGGSISNFSNGGQNFEGISKAIQQYIPKLKEHKVKVYVRRGGPNYQEGLRCLKDAAAKLNFPVRVFGPETDLTAISGELLMGINMAERQPALPEPTSTEVEPLDQSTFRGLLENGTKAIIWGHEEETIQGMLEYDLFCRRDTPSVVASTYPFTGDNTQKYNFGQKEVLIPAYKSMAKACATHPEATVLGLFASKKHAYEVAMEALEFPQLKVIVIIAEGVPENQTRKLLKVAAERGVTLIGPATTGAIKPGCIRIGNSGDSYYNTFAYKLSRPGSVAYVSRSGGMCRVLNNIISQNSDGVYEGIAIGGDRYSGSTYVEHIARYQADDRVKMIVLLGEVGGTEEYKIVDMLNRGEITKPLVAWCIGISQDKFCDFTQSASCKNAALHGAGAIVPSSFEELGNNISETYECLVAHGTIVPSCVFSPPLFPKNCIWERELGLIRKKASTSSFADDLGGTLYFIGVDCFKMVNIGDFIGSTWFEKSLPAYANSFLEKVVLLSIIAARDDRDTYVFARRDICRFGGDIDGAARQFSNAMDNGWSPMQFVNEMEVQNKDIMGIGHRRRNINMSRKNVEILKKIALNRSKFTQETPLLEFALEVEKITTAKKSNLSLNVDGIIGVILVDILRQSKLFTPAEAQQIIESDTLNSLLVIGRRICVIKHYLE</sequence>
<dbReference type="InterPro" id="IPR032263">
    <property type="entry name" value="Citrate-bd"/>
</dbReference>
<dbReference type="EMBL" id="CANHGI010000006">
    <property type="protein sequence ID" value="CAI5456321.1"/>
    <property type="molecule type" value="Genomic_DNA"/>
</dbReference>
<gene>
    <name evidence="12" type="ORF">CAMP_LOCUS18958</name>
</gene>
<name>A0A9P1J1A6_9PELO</name>
<comment type="caution">
    <text evidence="12">The sequence shown here is derived from an EMBL/GenBank/DDBJ whole genome shotgun (WGS) entry which is preliminary data.</text>
</comment>
<dbReference type="SUPFAM" id="SSF52210">
    <property type="entry name" value="Succinyl-CoA synthetase domains"/>
    <property type="match status" value="1"/>
</dbReference>
<dbReference type="GO" id="GO:0003878">
    <property type="term" value="F:ATP citrate synthase activity"/>
    <property type="evidence" value="ECO:0007669"/>
    <property type="project" value="UniProtKB-EC"/>
</dbReference>
<evidence type="ECO:0000259" key="11">
    <source>
        <dbReference type="Pfam" id="PF24948"/>
    </source>
</evidence>
<dbReference type="InterPro" id="IPR016143">
    <property type="entry name" value="Citrate_synth-like_sm_a-sub"/>
</dbReference>
<dbReference type="InterPro" id="IPR056749">
    <property type="entry name" value="Citrate_synth_N"/>
</dbReference>